<dbReference type="Pfam" id="PF00722">
    <property type="entry name" value="Glyco_hydro_16"/>
    <property type="match status" value="1"/>
</dbReference>
<evidence type="ECO:0000256" key="1">
    <source>
        <dbReference type="ARBA" id="ARBA00006865"/>
    </source>
</evidence>
<dbReference type="STRING" id="78915.A0A4P9XIQ1"/>
<feature type="signal peptide" evidence="2">
    <location>
        <begin position="1"/>
        <end position="27"/>
    </location>
</feature>
<accession>A0A4P9XIQ1</accession>
<dbReference type="InterPro" id="IPR000757">
    <property type="entry name" value="Beta-glucanase-like"/>
</dbReference>
<feature type="chain" id="PRO_5020665771" evidence="2">
    <location>
        <begin position="28"/>
        <end position="319"/>
    </location>
</feature>
<proteinExistence type="inferred from homology"/>
<name>A0A4P9XIQ1_9FUNG</name>
<dbReference type="InterPro" id="IPR050546">
    <property type="entry name" value="Glycosyl_Hydrlase_16"/>
</dbReference>
<feature type="domain" description="GH16" evidence="3">
    <location>
        <begin position="51"/>
        <end position="319"/>
    </location>
</feature>
<dbReference type="GO" id="GO:0030246">
    <property type="term" value="F:carbohydrate binding"/>
    <property type="evidence" value="ECO:0007669"/>
    <property type="project" value="UniProtKB-KW"/>
</dbReference>
<protein>
    <submittedName>
        <fullName evidence="4">Concanavalin A-like lectin/glucanase domain-containing protein</fullName>
    </submittedName>
</protein>
<dbReference type="GO" id="GO:0005975">
    <property type="term" value="P:carbohydrate metabolic process"/>
    <property type="evidence" value="ECO:0007669"/>
    <property type="project" value="InterPro"/>
</dbReference>
<dbReference type="PANTHER" id="PTHR10963:SF55">
    <property type="entry name" value="GLYCOSIDE HYDROLASE FAMILY 16 PROTEIN"/>
    <property type="match status" value="1"/>
</dbReference>
<dbReference type="InterPro" id="IPR013320">
    <property type="entry name" value="ConA-like_dom_sf"/>
</dbReference>
<keyword evidence="5" id="KW-1185">Reference proteome</keyword>
<evidence type="ECO:0000259" key="3">
    <source>
        <dbReference type="PROSITE" id="PS51762"/>
    </source>
</evidence>
<evidence type="ECO:0000256" key="2">
    <source>
        <dbReference type="SAM" id="SignalP"/>
    </source>
</evidence>
<dbReference type="GO" id="GO:0004553">
    <property type="term" value="F:hydrolase activity, hydrolyzing O-glycosyl compounds"/>
    <property type="evidence" value="ECO:0007669"/>
    <property type="project" value="InterPro"/>
</dbReference>
<dbReference type="SUPFAM" id="SSF49899">
    <property type="entry name" value="Concanavalin A-like lectins/glucanases"/>
    <property type="match status" value="1"/>
</dbReference>
<dbReference type="PROSITE" id="PS51762">
    <property type="entry name" value="GH16_2"/>
    <property type="match status" value="1"/>
</dbReference>
<dbReference type="AlphaFoldDB" id="A0A4P9XIQ1"/>
<keyword evidence="2" id="KW-0732">Signal</keyword>
<organism evidence="4 5">
    <name type="scientific">Thamnocephalis sphaerospora</name>
    <dbReference type="NCBI Taxonomy" id="78915"/>
    <lineage>
        <taxon>Eukaryota</taxon>
        <taxon>Fungi</taxon>
        <taxon>Fungi incertae sedis</taxon>
        <taxon>Zoopagomycota</taxon>
        <taxon>Zoopagomycotina</taxon>
        <taxon>Zoopagomycetes</taxon>
        <taxon>Zoopagales</taxon>
        <taxon>Sigmoideomycetaceae</taxon>
        <taxon>Thamnocephalis</taxon>
    </lineage>
</organism>
<gene>
    <name evidence="4" type="ORF">THASP1DRAFT_32921</name>
</gene>
<comment type="similarity">
    <text evidence="1">Belongs to the glycosyl hydrolase 16 family.</text>
</comment>
<dbReference type="Proteomes" id="UP000271241">
    <property type="component" value="Unassembled WGS sequence"/>
</dbReference>
<dbReference type="Gene3D" id="2.60.120.200">
    <property type="match status" value="1"/>
</dbReference>
<dbReference type="PANTHER" id="PTHR10963">
    <property type="entry name" value="GLYCOSYL HYDROLASE-RELATED"/>
    <property type="match status" value="1"/>
</dbReference>
<dbReference type="CDD" id="cd08023">
    <property type="entry name" value="GH16_laminarinase_like"/>
    <property type="match status" value="1"/>
</dbReference>
<reference evidence="5" key="1">
    <citation type="journal article" date="2018" name="Nat. Microbiol.">
        <title>Leveraging single-cell genomics to expand the fungal tree of life.</title>
        <authorList>
            <person name="Ahrendt S.R."/>
            <person name="Quandt C.A."/>
            <person name="Ciobanu D."/>
            <person name="Clum A."/>
            <person name="Salamov A."/>
            <person name="Andreopoulos B."/>
            <person name="Cheng J.F."/>
            <person name="Woyke T."/>
            <person name="Pelin A."/>
            <person name="Henrissat B."/>
            <person name="Reynolds N.K."/>
            <person name="Benny G.L."/>
            <person name="Smith M.E."/>
            <person name="James T.Y."/>
            <person name="Grigoriev I.V."/>
        </authorList>
    </citation>
    <scope>NUCLEOTIDE SEQUENCE [LARGE SCALE GENOMIC DNA]</scope>
    <source>
        <strain evidence="5">RSA 1356</strain>
    </source>
</reference>
<dbReference type="OrthoDB" id="4781at2759"/>
<sequence length="319" mass="35887">MLSWNTSIVRQPALLLLLLFTLQTAQSPTRVAARITDTTVALSVPDTTAPLDAQVSPTMLDKAVKHRRALPKGQQSASRIMFSDDFNGSTVNATRWGFDLGDGCDRGICGWGNEEKQLYVREAATCVDGHLRITALRDPKRPGFWTSARVSTKDTFTFLYGRIDVRARMPTLDGAFGAIWLLPVENAYGPWPKSGEIDVVEAQSIWKGRFRPERSRTPGTLHFAKHFNGDSLSYWAEGNDPSQWHTYTTIWRPDGIFYEIDGRSLGGYRPPTQHPDDWPFNKAFYLTMNLAIDPKFGSKASPKVNQMTMDVDWIRVSKL</sequence>
<keyword evidence="4" id="KW-0430">Lectin</keyword>
<dbReference type="EMBL" id="KZ993203">
    <property type="protein sequence ID" value="RKP05241.1"/>
    <property type="molecule type" value="Genomic_DNA"/>
</dbReference>
<evidence type="ECO:0000313" key="5">
    <source>
        <dbReference type="Proteomes" id="UP000271241"/>
    </source>
</evidence>
<evidence type="ECO:0000313" key="4">
    <source>
        <dbReference type="EMBL" id="RKP05241.1"/>
    </source>
</evidence>